<proteinExistence type="predicted"/>
<evidence type="ECO:0000259" key="4">
    <source>
        <dbReference type="Pfam" id="PF18998"/>
    </source>
</evidence>
<dbReference type="InterPro" id="IPR044060">
    <property type="entry name" value="Bacterial_rp_domain"/>
</dbReference>
<feature type="signal peptide" evidence="2">
    <location>
        <begin position="1"/>
        <end position="29"/>
    </location>
</feature>
<evidence type="ECO:0008006" key="7">
    <source>
        <dbReference type="Google" id="ProtNLM"/>
    </source>
</evidence>
<evidence type="ECO:0000313" key="5">
    <source>
        <dbReference type="EMBL" id="EHL17625.1"/>
    </source>
</evidence>
<evidence type="ECO:0000256" key="1">
    <source>
        <dbReference type="SAM" id="MobiDB-lite"/>
    </source>
</evidence>
<feature type="region of interest" description="Disordered" evidence="1">
    <location>
        <begin position="113"/>
        <end position="176"/>
    </location>
</feature>
<feature type="non-terminal residue" evidence="5">
    <location>
        <position position="2165"/>
    </location>
</feature>
<dbReference type="HOGENOM" id="CLU_228067_0_0_9"/>
<feature type="compositionally biased region" description="Basic and acidic residues" evidence="1">
    <location>
        <begin position="126"/>
        <end position="140"/>
    </location>
</feature>
<reference evidence="5 6" key="1">
    <citation type="submission" date="2011-08" db="EMBL/GenBank/DDBJ databases">
        <title>The Genome Sequence of Eubacteriaceae bacterium CM5.</title>
        <authorList>
            <consortium name="The Broad Institute Genome Sequencing Platform"/>
            <person name="Earl A."/>
            <person name="Ward D."/>
            <person name="Feldgarden M."/>
            <person name="Gevers D."/>
            <person name="Sizova M."/>
            <person name="Hazen A."/>
            <person name="Epstein S."/>
            <person name="Young S.K."/>
            <person name="Zeng Q."/>
            <person name="Gargeya S."/>
            <person name="Fitzgerald M."/>
            <person name="Haas B."/>
            <person name="Abouelleil A."/>
            <person name="Alvarado L."/>
            <person name="Arachchi H.M."/>
            <person name="Berlin A."/>
            <person name="Brown A."/>
            <person name="Chapman S.B."/>
            <person name="Chen Z."/>
            <person name="Dunbar C."/>
            <person name="Freedman E."/>
            <person name="Gearin G."/>
            <person name="Gellesch M."/>
            <person name="Goldberg J."/>
            <person name="Griggs A."/>
            <person name="Gujja S."/>
            <person name="Heiman D."/>
            <person name="Howarth C."/>
            <person name="Larson L."/>
            <person name="Lui A."/>
            <person name="MacDonald P.J.P."/>
            <person name="Montmayeur A."/>
            <person name="Murphy C."/>
            <person name="Neiman D."/>
            <person name="Pearson M."/>
            <person name="Priest M."/>
            <person name="Roberts A."/>
            <person name="Saif S."/>
            <person name="Shea T."/>
            <person name="Shenoy N."/>
            <person name="Sisk P."/>
            <person name="Stolte C."/>
            <person name="Sykes S."/>
            <person name="Wortman J."/>
            <person name="Nusbaum C."/>
            <person name="Birren B."/>
        </authorList>
    </citation>
    <scope>NUCLEOTIDE SEQUENCE [LARGE SCALE GENOMIC DNA]</scope>
    <source>
        <strain evidence="5 6">CM5</strain>
    </source>
</reference>
<dbReference type="InterPro" id="IPR041286">
    <property type="entry name" value="MBG_2"/>
</dbReference>
<dbReference type="Pfam" id="PF18676">
    <property type="entry name" value="MBG_2"/>
    <property type="match status" value="1"/>
</dbReference>
<evidence type="ECO:0000259" key="3">
    <source>
        <dbReference type="Pfam" id="PF18676"/>
    </source>
</evidence>
<feature type="compositionally biased region" description="Low complexity" evidence="1">
    <location>
        <begin position="2015"/>
        <end position="2026"/>
    </location>
</feature>
<comment type="caution">
    <text evidence="5">The sequence shown here is derived from an EMBL/GenBank/DDBJ whole genome shotgun (WGS) entry which is preliminary data.</text>
</comment>
<dbReference type="Pfam" id="PF18998">
    <property type="entry name" value="Flg_new_2"/>
    <property type="match status" value="1"/>
</dbReference>
<protein>
    <recommendedName>
        <fullName evidence="7">Bacterial repeat domain-containing protein</fullName>
    </recommendedName>
</protein>
<feature type="region of interest" description="Disordered" evidence="1">
    <location>
        <begin position="2014"/>
        <end position="2042"/>
    </location>
</feature>
<feature type="compositionally biased region" description="Basic and acidic residues" evidence="1">
    <location>
        <begin position="2027"/>
        <end position="2042"/>
    </location>
</feature>
<evidence type="ECO:0000313" key="6">
    <source>
        <dbReference type="Proteomes" id="UP000003379"/>
    </source>
</evidence>
<feature type="domain" description="MBG" evidence="3">
    <location>
        <begin position="1862"/>
        <end position="1942"/>
    </location>
</feature>
<accession>G9XF41</accession>
<keyword evidence="2" id="KW-0732">Signal</keyword>
<feature type="domain" description="Bacterial repeat" evidence="4">
    <location>
        <begin position="1956"/>
        <end position="2016"/>
    </location>
</feature>
<feature type="chain" id="PRO_5038848855" description="Bacterial repeat domain-containing protein" evidence="2">
    <location>
        <begin position="30"/>
        <end position="2165"/>
    </location>
</feature>
<evidence type="ECO:0000256" key="2">
    <source>
        <dbReference type="SAM" id="SignalP"/>
    </source>
</evidence>
<dbReference type="Proteomes" id="UP000003379">
    <property type="component" value="Unassembled WGS sequence"/>
</dbReference>
<organism evidence="5 6">
    <name type="scientific">Peptoanaerobacter stomatis</name>
    <dbReference type="NCBI Taxonomy" id="796937"/>
    <lineage>
        <taxon>Bacteria</taxon>
        <taxon>Bacillati</taxon>
        <taxon>Bacillota</taxon>
        <taxon>Clostridia</taxon>
        <taxon>Peptostreptococcales</taxon>
        <taxon>Filifactoraceae</taxon>
        <taxon>Peptoanaerobacter</taxon>
    </lineage>
</organism>
<dbReference type="EMBL" id="AFZG01000059">
    <property type="protein sequence ID" value="EHL17625.1"/>
    <property type="molecule type" value="Genomic_DNA"/>
</dbReference>
<gene>
    <name evidence="5" type="ORF">HMPREF9628_02194</name>
</gene>
<name>G9XF41_9FIRM</name>
<sequence length="2165" mass="231348">MYMENQKRQKGTKHRKSLLTRLLSFCLSAMLIFSHSGGNIFAMAENTDDTAQKQIIAFAQLQDSMKEQTIRQGEDISAVIFPQALQVLVEETVLADKNSTSKDKVLPKTTQIELPLAETKEEEAENSVKADVEETAEPAKDNTSVEESVDAEKSDTSAVEPAKSSDENEPVKETTLKDVTLQNVTWEIDEENSSKPDFSSENAGDSFIFEPVIPEQYNIAADVELPKIHVSIKDKETAKTAFEQSAVVDGVKISVKADDGVFKDAKALKVRKVSNLEEEKVKEAVEEKREAGKNVAVSYTFDIAVLDSVGNEIQPDTTKGQVAVSFQLKEAENQNLSADIYHVDEDSQAEKLSTEVKGDEVSVQTDGFSFYTVEFTYGNMQYVLPGDSTMDLSQILAKIGLSGEVTAVSVSDSTLFSAEKNAENKWMITAHKAFDTKEWMKVTINDVVYEIVVTDSQHPLTVTGGTEGVDYEWRNYGYSDRGKKPHFMQVLHILTSTPLIIEGDTRQFQADGAPSGIKGGAIVIQEGVEANITLKNTNILSPIPEIPPMAIMPKAKCYLTLEGDNTMSPRVGTNAAGSWTTPAIWVPKTEYKASLIVTEASTGTLTATSSREHAVIGSWQEKDAGDITINGGTLKLKNEGKNAERAMSGPCIGAGRAFGEITINGGRIEAECLQSAPIGRAANSIYFSASLRGVITINGGTIVTKHQKDTIVNSLPYHADGIGDTQHKTAVDVRINGGNVDTDFDRTRPKNNTLYGFSGVYRVKITLLGAGEGQTVTSYTMFNGETKYLQDTKTLPNGELYLWLPPVQNRIITSVHCGGQDYTGVVKAVDNDTDAQAVFRTGTTGTGTLTASLKAEHVQGVKLNHTTGLSAGDTVALSFDGAESGYLLKGMCLYTGTTLPPAPREVSSDFTKLADKFYSFKMPAENVTVYLNAPKIRTVRAGEQTHITSVSFNPTDNLTVGDTVKLSYITEPNWYVSGMALRKATDPVTNPQDISTDFTKLSDNSYQFIMSDYDVCVDFKCKEVAPSGAEAGDFIISDATCTYRFDESRHELELSGAGKATISMKSGVSSTTDCIKIKENSRITLTIKNLTVSAPKQGVSGLTFPDNIGDCRLILEGTNTFTSDKGNTPAVRKKTFGKLTISGKGKLIAIATGNRSNGIGDGSSCENLYIDGGTIYAEASHDNMAIGHGKNGSDSAVHYTGGTVEGLCKGALFYGGLTGKDAEVTITGGSIHSMNQGFSSFSHHIHPTNGSAKVYCSTITLGEGATLAKQAYVTALTGAGSYGINHMHTDDEGKLYLWLPENTTVTKVETDQGIYVGSVTTNTANYFGTAHAVFTLAEKQNGSGSVAIDSWTYGESAKAPIPTSTTNGTANVSYTYFTNEACTIKTTADNSGADSTGGVPKNAGRYWIQASFAETPRYKAVTAKAGFEIKKANVPFAPPTPKTNLVYTGEAQALITAGIVDSAIGKMQYSLSETGTYSETIPKKENAGSYSVYYKVAGTNANYDYTNAKGRVNVSIAKAELMPTVAITGWTYGTAHHAPMVTGNTGNGAVTYEYFTDENCTTKTTAANSLSNSEGGVPKNAGKYRVKATIAETENYNGATAKAGFEIKKANQTALSIKSVTDKKYGDADFTLETTGGSGNGALSYSVPMGNGILEITGDTAKIVGVGTVTVTAVKAGGNNYNETSATLDITIAKGDEPAIAFPTASELTYGQALSESTLTGGSTEYGTFAWKDGSTIPTIDNTGYDVVFKPNATALKNYNIEEKTRTIEVTVKKGNQTGFAITAIPQKTYGDSEFKLTTTGGSGNGAVSYSVSANNGVLFIAGDTAKIIGAGTVEITAVKAADANYNEASSSISITIAKKKLIVRADDKMIARNDPMPTFTSTAEGLVNGDTLINPTFTTTAANTGTNGKYEIIVNGGTVKNTAEAEVTGNYEITYQKGELTIVEKLYEAEVINGSGSGRYLDGQTVHIKALDKSGYTFSGWTSPDGVVFAKPLEKETGFVMPAKDVKVTATYRSNSSGSSYGYDSSDPKDDDSSISIKTEKAPDLPTIAEITVKAKKGEDKTATAKLSEKTTEKAIKKAKEEAKKNGREKNGIALEITMSMPKGTDKVQMQLSESTLEKMVSGEVKRLTVNGSFAKVVFDKNAIFEIKKQSSGNVTVNIILVKK</sequence>
<feature type="compositionally biased region" description="Basic and acidic residues" evidence="1">
    <location>
        <begin position="163"/>
        <end position="176"/>
    </location>
</feature>